<accession>A0A1E5UER5</accession>
<dbReference type="EMBL" id="MKGI01000049">
    <property type="protein sequence ID" value="OEL11155.1"/>
    <property type="molecule type" value="Genomic_DNA"/>
</dbReference>
<keyword evidence="3" id="KW-1185">Reference proteome</keyword>
<dbReference type="RefSeq" id="WP_069798672.1">
    <property type="nucleotide sequence ID" value="NZ_CP034157.1"/>
</dbReference>
<gene>
    <name evidence="2" type="ORF">BHF72_2376</name>
</gene>
<evidence type="ECO:0000259" key="1">
    <source>
        <dbReference type="Pfam" id="PF14300"/>
    </source>
</evidence>
<feature type="domain" description="DNA mimic protein DMP19 C-terminal" evidence="1">
    <location>
        <begin position="24"/>
        <end position="149"/>
    </location>
</feature>
<proteinExistence type="predicted"/>
<comment type="caution">
    <text evidence="2">The sequence shown here is derived from an EMBL/GenBank/DDBJ whole genome shotgun (WGS) entry which is preliminary data.</text>
</comment>
<dbReference type="Gene3D" id="1.20.1420.60">
    <property type="match status" value="1"/>
</dbReference>
<reference evidence="2 3" key="1">
    <citation type="submission" date="2016-09" db="EMBL/GenBank/DDBJ databases">
        <authorList>
            <person name="Capua I."/>
            <person name="De Benedictis P."/>
            <person name="Joannis T."/>
            <person name="Lombin L.H."/>
            <person name="Cattoli G."/>
        </authorList>
    </citation>
    <scope>NUCLEOTIDE SEQUENCE [LARGE SCALE GENOMIC DNA]</scope>
    <source>
        <strain evidence="2 3">NRS-1</strain>
    </source>
</reference>
<dbReference type="Pfam" id="PF14300">
    <property type="entry name" value="DMP19"/>
    <property type="match status" value="1"/>
</dbReference>
<dbReference type="STRING" id="237258.SAMN04489756_1367"/>
<name>A0A1E5UER5_9FLAO</name>
<evidence type="ECO:0000313" key="3">
    <source>
        <dbReference type="Proteomes" id="UP000095601"/>
    </source>
</evidence>
<protein>
    <recommendedName>
        <fullName evidence="1">DNA mimic protein DMP19 C-terminal domain-containing protein</fullName>
    </recommendedName>
</protein>
<sequence length="156" mass="18880">MYEYFDKLPKIAGEEMPNQDFFNKLNRPQKVFYCMLVFNGDVDNGGVNQFFFNKPEFAFAVLETFEELKLPKLKNDYEKCLNELMGNADSYGKRKQIFNDENKSWEKRWKAFTDGYAEIKSAEKLEDYYYDKEFKKEYYKHVVEYIDKNIDKFTEK</sequence>
<evidence type="ECO:0000313" key="2">
    <source>
        <dbReference type="EMBL" id="OEL11155.1"/>
    </source>
</evidence>
<dbReference type="InterPro" id="IPR025402">
    <property type="entry name" value="DMP19_C"/>
</dbReference>
<dbReference type="Proteomes" id="UP000095601">
    <property type="component" value="Unassembled WGS sequence"/>
</dbReference>
<dbReference type="KEGG" id="cnr:EB819_03160"/>
<organism evidence="2 3">
    <name type="scientific">Cloacibacterium normanense</name>
    <dbReference type="NCBI Taxonomy" id="237258"/>
    <lineage>
        <taxon>Bacteria</taxon>
        <taxon>Pseudomonadati</taxon>
        <taxon>Bacteroidota</taxon>
        <taxon>Flavobacteriia</taxon>
        <taxon>Flavobacteriales</taxon>
        <taxon>Weeksellaceae</taxon>
    </lineage>
</organism>
<dbReference type="AlphaFoldDB" id="A0A1E5UER5"/>
<dbReference type="OrthoDB" id="7989464at2"/>